<dbReference type="InterPro" id="IPR035994">
    <property type="entry name" value="Nucleoside_phosphorylase_sf"/>
</dbReference>
<dbReference type="InterPro" id="IPR036770">
    <property type="entry name" value="Ankyrin_rpt-contain_sf"/>
</dbReference>
<dbReference type="Proteomes" id="UP000030651">
    <property type="component" value="Unassembled WGS sequence"/>
</dbReference>
<dbReference type="PANTHER" id="PTHR46082:SF11">
    <property type="entry name" value="AAA+ ATPASE DOMAIN-CONTAINING PROTEIN-RELATED"/>
    <property type="match status" value="1"/>
</dbReference>
<keyword evidence="3" id="KW-1185">Reference proteome</keyword>
<dbReference type="InParanoid" id="W3WMF6"/>
<dbReference type="EMBL" id="KI912119">
    <property type="protein sequence ID" value="ETS75100.1"/>
    <property type="molecule type" value="Genomic_DNA"/>
</dbReference>
<sequence>MVEVDQYTVGWVCALSSELTAARLHLDEERDSADFEGLPGDDNTYVLGSIGKHDVVVATLPHGEYGTSSAAVVVRDMIRSFPSLRVVLMVGIGGGVPVVEEETLPGRSLSILRDIRLGDVVVSAPRDGIGGVVQPDLGKALPDGNFVKTGHLNQPPRSLLTAIQLLASDIELYGHTIDHDISTKLGSRPGLKRYHRPDATTDRLFRSSFVHAGSDQEDCALVCESHSEQLIDRPARDVEPQIHYGLIASSNTLVRDAALRDALGKKSNVLCVEMEAAGLMNQLPVLVIRGICDYADSHKNDTWQNHAAMTAAAYAKMLLLKATPGRVKSAQKLTEMSGVREQLDSISANTNQSNVIQQELLDLHKKQARPNLQAELEKWFKMSDHSSYLFSEDTRQDIVLSMQLLVHSLTPISAEQLTDAVALANYSEVPETVGSLASVCTEVRLFTLERSFPISVRIPYQVKIGSITRNQFKFEVRYKTFKEYVAMNKMPQGKTMLEGQLKPDMANLAVAKICLKCLLQGPSQTESCRFSSYAAQHWIAHYVAAGTPDPASKELALKLLTDDEHAFAGWLRRYAFPDWFTETKCLCALSLVALGGSVDLTNELLRHDKGRCQHSCTAVAAACSIGHIEIVRLLLDNGFGFDGQAVALARDGGHAETYQLLTEHSSTAL</sequence>
<dbReference type="GeneID" id="19278597"/>
<dbReference type="SUPFAM" id="SSF53167">
    <property type="entry name" value="Purine and uridine phosphorylases"/>
    <property type="match status" value="1"/>
</dbReference>
<proteinExistence type="predicted"/>
<organism evidence="2 3">
    <name type="scientific">Pestalotiopsis fici (strain W106-1 / CGMCC3.15140)</name>
    <dbReference type="NCBI Taxonomy" id="1229662"/>
    <lineage>
        <taxon>Eukaryota</taxon>
        <taxon>Fungi</taxon>
        <taxon>Dikarya</taxon>
        <taxon>Ascomycota</taxon>
        <taxon>Pezizomycotina</taxon>
        <taxon>Sordariomycetes</taxon>
        <taxon>Xylariomycetidae</taxon>
        <taxon>Amphisphaeriales</taxon>
        <taxon>Sporocadaceae</taxon>
        <taxon>Pestalotiopsis</taxon>
    </lineage>
</organism>
<dbReference type="AlphaFoldDB" id="W3WMF6"/>
<evidence type="ECO:0000313" key="2">
    <source>
        <dbReference type="EMBL" id="ETS75100.1"/>
    </source>
</evidence>
<reference evidence="3" key="1">
    <citation type="journal article" date="2015" name="BMC Genomics">
        <title>Genomic and transcriptomic analysis of the endophytic fungus Pestalotiopsis fici reveals its lifestyle and high potential for synthesis of natural products.</title>
        <authorList>
            <person name="Wang X."/>
            <person name="Zhang X."/>
            <person name="Liu L."/>
            <person name="Xiang M."/>
            <person name="Wang W."/>
            <person name="Sun X."/>
            <person name="Che Y."/>
            <person name="Guo L."/>
            <person name="Liu G."/>
            <person name="Guo L."/>
            <person name="Wang C."/>
            <person name="Yin W.B."/>
            <person name="Stadler M."/>
            <person name="Zhang X."/>
            <person name="Liu X."/>
        </authorList>
    </citation>
    <scope>NUCLEOTIDE SEQUENCE [LARGE SCALE GENOMIC DNA]</scope>
    <source>
        <strain evidence="3">W106-1 / CGMCC3.15140</strain>
    </source>
</reference>
<dbReference type="InterPro" id="IPR053137">
    <property type="entry name" value="NLR-like"/>
</dbReference>
<evidence type="ECO:0000259" key="1">
    <source>
        <dbReference type="Pfam" id="PF01048"/>
    </source>
</evidence>
<dbReference type="Gene3D" id="3.40.50.1580">
    <property type="entry name" value="Nucleoside phosphorylase domain"/>
    <property type="match status" value="1"/>
</dbReference>
<dbReference type="OrthoDB" id="1577640at2759"/>
<dbReference type="InterPro" id="IPR000845">
    <property type="entry name" value="Nucleoside_phosphorylase_d"/>
</dbReference>
<accession>W3WMF6</accession>
<dbReference type="PANTHER" id="PTHR46082">
    <property type="entry name" value="ATP/GTP-BINDING PROTEIN-RELATED"/>
    <property type="match status" value="1"/>
</dbReference>
<name>W3WMF6_PESFW</name>
<dbReference type="Gene3D" id="1.25.40.20">
    <property type="entry name" value="Ankyrin repeat-containing domain"/>
    <property type="match status" value="1"/>
</dbReference>
<dbReference type="SUPFAM" id="SSF48403">
    <property type="entry name" value="Ankyrin repeat"/>
    <property type="match status" value="1"/>
</dbReference>
<evidence type="ECO:0000313" key="3">
    <source>
        <dbReference type="Proteomes" id="UP000030651"/>
    </source>
</evidence>
<gene>
    <name evidence="2" type="ORF">PFICI_13584</name>
</gene>
<feature type="domain" description="Nucleoside phosphorylase" evidence="1">
    <location>
        <begin position="222"/>
        <end position="312"/>
    </location>
</feature>
<dbReference type="GO" id="GO:0009116">
    <property type="term" value="P:nucleoside metabolic process"/>
    <property type="evidence" value="ECO:0007669"/>
    <property type="project" value="InterPro"/>
</dbReference>
<dbReference type="KEGG" id="pfy:PFICI_13584"/>
<dbReference type="GO" id="GO:0003824">
    <property type="term" value="F:catalytic activity"/>
    <property type="evidence" value="ECO:0007669"/>
    <property type="project" value="InterPro"/>
</dbReference>
<dbReference type="HOGENOM" id="CLU_410545_0_0_1"/>
<dbReference type="RefSeq" id="XP_007840356.1">
    <property type="nucleotide sequence ID" value="XM_007842165.1"/>
</dbReference>
<protein>
    <recommendedName>
        <fullName evidence="1">Nucleoside phosphorylase domain-containing protein</fullName>
    </recommendedName>
</protein>
<dbReference type="Pfam" id="PF01048">
    <property type="entry name" value="PNP_UDP_1"/>
    <property type="match status" value="1"/>
</dbReference>